<dbReference type="GO" id="GO:0008270">
    <property type="term" value="F:zinc ion binding"/>
    <property type="evidence" value="ECO:0007669"/>
    <property type="project" value="UniProtKB-KW"/>
</dbReference>
<evidence type="ECO:0000313" key="8">
    <source>
        <dbReference type="Proteomes" id="UP000327044"/>
    </source>
</evidence>
<dbReference type="AlphaFoldDB" id="A0A1Y1LJI6"/>
<evidence type="ECO:0000256" key="4">
    <source>
        <dbReference type="PROSITE-ProRule" id="PRU00175"/>
    </source>
</evidence>
<keyword evidence="3" id="KW-0469">Meiosis</keyword>
<name>A0A1Y1LJI6_PHOPY</name>
<dbReference type="GO" id="GO:0000795">
    <property type="term" value="C:synaptonemal complex"/>
    <property type="evidence" value="ECO:0007669"/>
    <property type="project" value="InterPro"/>
</dbReference>
<dbReference type="InterPro" id="IPR001841">
    <property type="entry name" value="Znf_RING"/>
</dbReference>
<keyword evidence="2" id="KW-0862">Zinc</keyword>
<reference evidence="7" key="3">
    <citation type="submission" date="2019-08" db="EMBL/GenBank/DDBJ databases">
        <authorList>
            <consortium name="Photinus pyralis genome working group"/>
            <person name="Fallon T.R."/>
            <person name="Sander Lower S.E."/>
            <person name="Weng J.-K."/>
        </authorList>
    </citation>
    <scope>NUCLEOTIDE SEQUENCE</scope>
    <source>
        <strain evidence="7">1611_PpyrPB1</strain>
        <tissue evidence="7">Whole body</tissue>
    </source>
</reference>
<evidence type="ECO:0000256" key="1">
    <source>
        <dbReference type="ARBA" id="ARBA00022771"/>
    </source>
</evidence>
<dbReference type="InterPro" id="IPR042123">
    <property type="entry name" value="Zip3/RNF212-like"/>
</dbReference>
<reference evidence="7 8" key="2">
    <citation type="journal article" date="2018" name="Elife">
        <title>Firefly genomes illuminate parallel origins of bioluminescence in beetles.</title>
        <authorList>
            <person name="Fallon T.R."/>
            <person name="Lower S.E."/>
            <person name="Chang C.H."/>
            <person name="Bessho-Uehara M."/>
            <person name="Martin G.J."/>
            <person name="Bewick A.J."/>
            <person name="Behringer M."/>
            <person name="Debat H.J."/>
            <person name="Wong I."/>
            <person name="Day J.C."/>
            <person name="Suvorov A."/>
            <person name="Silva C.J."/>
            <person name="Stanger-Hall K.F."/>
            <person name="Hall D.W."/>
            <person name="Schmitz R.J."/>
            <person name="Nelson D.R."/>
            <person name="Lewis S.M."/>
            <person name="Shigenobu S."/>
            <person name="Bybee S.M."/>
            <person name="Larracuente A.M."/>
            <person name="Oba Y."/>
            <person name="Weng J.K."/>
        </authorList>
    </citation>
    <scope>NUCLEOTIDE SEQUENCE [LARGE SCALE GENOMIC DNA]</scope>
    <source>
        <strain evidence="7">1611_PpyrPB1</strain>
        <tissue evidence="7">Whole body</tissue>
    </source>
</reference>
<accession>A0A1Y1LJI6</accession>
<sequence length="245" mass="27054">MAEFVICNKCLSTDNSNVPFYFTTCGHLQCEGCVAKSDKTKCVVCKLPTDLKPLTNLGPEMQPFFNSICDVLDQAKQVSTFQDYNKNLITQSLTDKHRLVKQKLYKCYKTLQGMKKENAMLRLVIQNMVKTAPAGSPMAGVLSPGNSDISSIFSRRPSSVAFSLPGQPTSTAWNNSSKNVSPMFNPSLEDSRSFMIPSQSSVSANVIEDSFDDRRISNSASVSQQRSSLMKYMSQLNLASKDKPS</sequence>
<dbReference type="GO" id="GO:0007131">
    <property type="term" value="P:reciprocal meiotic recombination"/>
    <property type="evidence" value="ECO:0007669"/>
    <property type="project" value="InterPro"/>
</dbReference>
<dbReference type="GO" id="GO:0019789">
    <property type="term" value="F:SUMO transferase activity"/>
    <property type="evidence" value="ECO:0007669"/>
    <property type="project" value="InterPro"/>
</dbReference>
<dbReference type="InParanoid" id="A0A1Y1LJI6"/>
<keyword evidence="1 4" id="KW-0863">Zinc-finger</keyword>
<evidence type="ECO:0000313" key="7">
    <source>
        <dbReference type="EMBL" id="KAB0795383.1"/>
    </source>
</evidence>
<evidence type="ECO:0000256" key="3">
    <source>
        <dbReference type="ARBA" id="ARBA00023254"/>
    </source>
</evidence>
<dbReference type="PANTHER" id="PTHR22663:SF17">
    <property type="entry name" value="RING FINGER PROTEIN NARYA-RELATED"/>
    <property type="match status" value="1"/>
</dbReference>
<protein>
    <recommendedName>
        <fullName evidence="5">RING-type domain-containing protein</fullName>
    </recommendedName>
</protein>
<dbReference type="GO" id="GO:0016925">
    <property type="term" value="P:protein sumoylation"/>
    <property type="evidence" value="ECO:0007669"/>
    <property type="project" value="TreeGrafter"/>
</dbReference>
<organism evidence="6">
    <name type="scientific">Photinus pyralis</name>
    <name type="common">Common eastern firefly</name>
    <name type="synonym">Lampyris pyralis</name>
    <dbReference type="NCBI Taxonomy" id="7054"/>
    <lineage>
        <taxon>Eukaryota</taxon>
        <taxon>Metazoa</taxon>
        <taxon>Ecdysozoa</taxon>
        <taxon>Arthropoda</taxon>
        <taxon>Hexapoda</taxon>
        <taxon>Insecta</taxon>
        <taxon>Pterygota</taxon>
        <taxon>Neoptera</taxon>
        <taxon>Endopterygota</taxon>
        <taxon>Coleoptera</taxon>
        <taxon>Polyphaga</taxon>
        <taxon>Elateriformia</taxon>
        <taxon>Elateroidea</taxon>
        <taxon>Lampyridae</taxon>
        <taxon>Lampyrinae</taxon>
        <taxon>Photinus</taxon>
    </lineage>
</organism>
<dbReference type="EMBL" id="VVIM01000008">
    <property type="protein sequence ID" value="KAB0795383.1"/>
    <property type="molecule type" value="Genomic_DNA"/>
</dbReference>
<dbReference type="Proteomes" id="UP000327044">
    <property type="component" value="Unassembled WGS sequence"/>
</dbReference>
<keyword evidence="1 4" id="KW-0479">Metal-binding</keyword>
<evidence type="ECO:0000259" key="5">
    <source>
        <dbReference type="PROSITE" id="PS50089"/>
    </source>
</evidence>
<dbReference type="SUPFAM" id="SSF57850">
    <property type="entry name" value="RING/U-box"/>
    <property type="match status" value="1"/>
</dbReference>
<evidence type="ECO:0000313" key="6">
    <source>
        <dbReference type="EMBL" id="JAV73803.1"/>
    </source>
</evidence>
<dbReference type="GO" id="GO:0007129">
    <property type="term" value="P:homologous chromosome pairing at meiosis"/>
    <property type="evidence" value="ECO:0007669"/>
    <property type="project" value="TreeGrafter"/>
</dbReference>
<evidence type="ECO:0000256" key="2">
    <source>
        <dbReference type="ARBA" id="ARBA00022833"/>
    </source>
</evidence>
<dbReference type="Pfam" id="PF14634">
    <property type="entry name" value="zf-RING_5"/>
    <property type="match status" value="1"/>
</dbReference>
<dbReference type="PANTHER" id="PTHR22663">
    <property type="entry name" value="RING FINGER PROTEIN NARYA-RELATED"/>
    <property type="match status" value="1"/>
</dbReference>
<dbReference type="PROSITE" id="PS50089">
    <property type="entry name" value="ZF_RING_2"/>
    <property type="match status" value="1"/>
</dbReference>
<gene>
    <name evidence="7" type="ORF">PPYR_12222</name>
</gene>
<reference evidence="6" key="1">
    <citation type="journal article" date="2016" name="Sci. Rep.">
        <title>Molecular characterization of firefly nuptial gifts: a multi-omics approach sheds light on postcopulatory sexual selection.</title>
        <authorList>
            <person name="Al-Wathiqui N."/>
            <person name="Fallon T.R."/>
            <person name="South A."/>
            <person name="Weng J.K."/>
            <person name="Lewis S.M."/>
        </authorList>
    </citation>
    <scope>NUCLEOTIDE SEQUENCE</scope>
</reference>
<keyword evidence="8" id="KW-1185">Reference proteome</keyword>
<feature type="domain" description="RING-type" evidence="5">
    <location>
        <begin position="7"/>
        <end position="46"/>
    </location>
</feature>
<proteinExistence type="predicted"/>
<dbReference type="EMBL" id="GEZM01054182">
    <property type="protein sequence ID" value="JAV73803.1"/>
    <property type="molecule type" value="Transcribed_RNA"/>
</dbReference>
<dbReference type="OrthoDB" id="2535391at2759"/>